<feature type="binding site" evidence="20">
    <location>
        <position position="148"/>
    </location>
    <ligand>
        <name>Ca(2+)</name>
        <dbReference type="ChEBI" id="CHEBI:29108"/>
        <label>2</label>
    </ligand>
</feature>
<dbReference type="CDD" id="cd00054">
    <property type="entry name" value="EGF_CA"/>
    <property type="match status" value="1"/>
</dbReference>
<feature type="binding site" evidence="20">
    <location>
        <position position="68"/>
    </location>
    <ligand>
        <name>Ca(2+)</name>
        <dbReference type="ChEBI" id="CHEBI:29108"/>
        <label>1</label>
    </ligand>
</feature>
<dbReference type="AlphaFoldDB" id="A0AAY4A366"/>
<dbReference type="PROSITE" id="PS50240">
    <property type="entry name" value="TRYPSIN_DOM"/>
    <property type="match status" value="1"/>
</dbReference>
<dbReference type="InterPro" id="IPR000859">
    <property type="entry name" value="CUB_dom"/>
</dbReference>
<keyword evidence="20" id="KW-0106">Calcium</keyword>
<dbReference type="SUPFAM" id="SSF50494">
    <property type="entry name" value="Trypsin-like serine proteases"/>
    <property type="match status" value="1"/>
</dbReference>
<dbReference type="PROSITE" id="PS00135">
    <property type="entry name" value="TRYPSIN_SER"/>
    <property type="match status" value="1"/>
</dbReference>
<evidence type="ECO:0000256" key="1">
    <source>
        <dbReference type="ARBA" id="ARBA00004613"/>
    </source>
</evidence>
<evidence type="ECO:0000256" key="13">
    <source>
        <dbReference type="ARBA" id="ARBA00022875"/>
    </source>
</evidence>
<evidence type="ECO:0000256" key="22">
    <source>
        <dbReference type="PROSITE-ProRule" id="PRU00076"/>
    </source>
</evidence>
<keyword evidence="30" id="KW-1185">Reference proteome</keyword>
<evidence type="ECO:0000256" key="24">
    <source>
        <dbReference type="SAM" id="SignalP"/>
    </source>
</evidence>
<dbReference type="PIRSF" id="PIRSF001155">
    <property type="entry name" value="C1r_C1s_MASP"/>
    <property type="match status" value="1"/>
</dbReference>
<feature type="disulfide bond" description="Interchain (between heavy and light chains)" evidence="18">
    <location>
        <begin position="417"/>
        <end position="538"/>
    </location>
</feature>
<dbReference type="SMART" id="SM00181">
    <property type="entry name" value="EGF"/>
    <property type="match status" value="1"/>
</dbReference>
<dbReference type="PROSITE" id="PS00010">
    <property type="entry name" value="ASX_HYDROXYL"/>
    <property type="match status" value="1"/>
</dbReference>
<dbReference type="GO" id="GO:0072562">
    <property type="term" value="C:blood microparticle"/>
    <property type="evidence" value="ECO:0007669"/>
    <property type="project" value="TreeGrafter"/>
</dbReference>
<comment type="caution">
    <text evidence="22">Lacks conserved residue(s) required for the propagation of feature annotation.</text>
</comment>
<evidence type="ECO:0000256" key="2">
    <source>
        <dbReference type="ARBA" id="ARBA00022525"/>
    </source>
</evidence>
<feature type="domain" description="Peptidase S1" evidence="27">
    <location>
        <begin position="430"/>
        <end position="670"/>
    </location>
</feature>
<evidence type="ECO:0000259" key="25">
    <source>
        <dbReference type="PROSITE" id="PS01180"/>
    </source>
</evidence>
<dbReference type="PRINTS" id="PR00722">
    <property type="entry name" value="CHYMOTRYPSIN"/>
</dbReference>
<keyword evidence="7 20" id="KW-0479">Metal-binding</keyword>
<feature type="domain" description="EGF-like" evidence="26">
    <location>
        <begin position="132"/>
        <end position="171"/>
    </location>
</feature>
<feature type="signal peptide" evidence="24">
    <location>
        <begin position="1"/>
        <end position="16"/>
    </location>
</feature>
<dbReference type="InterPro" id="IPR000152">
    <property type="entry name" value="EGF-type_Asp/Asn_hydroxyl_site"/>
</dbReference>
<evidence type="ECO:0000313" key="30">
    <source>
        <dbReference type="Proteomes" id="UP000694580"/>
    </source>
</evidence>
<proteinExistence type="predicted"/>
<feature type="disulfide bond" evidence="18">
    <location>
        <begin position="583"/>
        <end position="603"/>
    </location>
</feature>
<dbReference type="InterPro" id="IPR043504">
    <property type="entry name" value="Peptidase_S1_PA_chymotrypsin"/>
</dbReference>
<keyword evidence="14 18" id="KW-1015">Disulfide bond</keyword>
<feature type="active site" description="Charge relay system" evidence="17">
    <location>
        <position position="467"/>
    </location>
</feature>
<protein>
    <submittedName>
        <fullName evidence="29">Uncharacterized protein</fullName>
    </submittedName>
</protein>
<feature type="binding site" evidence="20">
    <location>
        <position position="135"/>
    </location>
    <ligand>
        <name>Ca(2+)</name>
        <dbReference type="ChEBI" id="CHEBI:29108"/>
        <label>2</label>
    </ligand>
</feature>
<comment type="subcellular location">
    <subcellularLocation>
        <location evidence="1">Secreted</location>
    </subcellularLocation>
</comment>
<keyword evidence="9" id="KW-0677">Repeat</keyword>
<dbReference type="PROSITE" id="PS50026">
    <property type="entry name" value="EGF_3"/>
    <property type="match status" value="1"/>
</dbReference>
<gene>
    <name evidence="29" type="primary">C1S</name>
</gene>
<keyword evidence="15" id="KW-0325">Glycoprotein</keyword>
<feature type="disulfide bond" evidence="18">
    <location>
        <begin position="65"/>
        <end position="83"/>
    </location>
</feature>
<evidence type="ECO:0000256" key="15">
    <source>
        <dbReference type="ARBA" id="ARBA00023180"/>
    </source>
</evidence>
<comment type="PTM">
    <text evidence="19">The iron and 2-oxoglutarate dependent 3-hydroxylation of aspartate and asparagine is (R) stereospecific within EGF domains.</text>
</comment>
<keyword evidence="2" id="KW-0964">Secreted</keyword>
<dbReference type="InterPro" id="IPR049883">
    <property type="entry name" value="NOTCH1_EGF-like"/>
</dbReference>
<keyword evidence="4" id="KW-0399">Innate immunity</keyword>
<dbReference type="InterPro" id="IPR018097">
    <property type="entry name" value="EGF_Ca-bd_CS"/>
</dbReference>
<dbReference type="CDD" id="cd00041">
    <property type="entry name" value="CUB"/>
    <property type="match status" value="2"/>
</dbReference>
<feature type="chain" id="PRO_5044188577" evidence="24">
    <location>
        <begin position="17"/>
        <end position="672"/>
    </location>
</feature>
<evidence type="ECO:0000256" key="6">
    <source>
        <dbReference type="ARBA" id="ARBA00022670"/>
    </source>
</evidence>
<evidence type="ECO:0000259" key="26">
    <source>
        <dbReference type="PROSITE" id="PS50026"/>
    </source>
</evidence>
<feature type="domain" description="Sushi" evidence="28">
    <location>
        <begin position="287"/>
        <end position="348"/>
    </location>
</feature>
<feature type="disulfide bond" evidence="18">
    <location>
        <begin position="316"/>
        <end position="346"/>
    </location>
</feature>
<feature type="binding site" evidence="20">
    <location>
        <position position="114"/>
    </location>
    <ligand>
        <name>Ca(2+)</name>
        <dbReference type="ChEBI" id="CHEBI:29108"/>
        <label>1</label>
    </ligand>
</feature>
<name>A0AAY4A366_9TELE</name>
<dbReference type="Gene3D" id="2.40.10.10">
    <property type="entry name" value="Trypsin-like serine proteases"/>
    <property type="match status" value="1"/>
</dbReference>
<dbReference type="GO" id="GO:0005509">
    <property type="term" value="F:calcium ion binding"/>
    <property type="evidence" value="ECO:0007669"/>
    <property type="project" value="InterPro"/>
</dbReference>
<dbReference type="GO" id="GO:0004252">
    <property type="term" value="F:serine-type endopeptidase activity"/>
    <property type="evidence" value="ECO:0007669"/>
    <property type="project" value="InterPro"/>
</dbReference>
<feature type="disulfide bond" evidence="18">
    <location>
        <begin position="142"/>
        <end position="155"/>
    </location>
</feature>
<feature type="disulfide bond" evidence="18">
    <location>
        <begin position="289"/>
        <end position="334"/>
    </location>
</feature>
<dbReference type="InterPro" id="IPR033116">
    <property type="entry name" value="TRYPSIN_SER"/>
</dbReference>
<dbReference type="PROSITE" id="PS50923">
    <property type="entry name" value="SUSHI"/>
    <property type="match status" value="2"/>
</dbReference>
<feature type="disulfide bond" evidence="18">
    <location>
        <begin position="231"/>
        <end position="248"/>
    </location>
</feature>
<feature type="binding site" evidence="20">
    <location>
        <position position="132"/>
    </location>
    <ligand>
        <name>Ca(2+)</name>
        <dbReference type="ChEBI" id="CHEBI:29108"/>
        <label>2</label>
    </ligand>
</feature>
<dbReference type="InterPro" id="IPR000742">
    <property type="entry name" value="EGF"/>
</dbReference>
<dbReference type="InterPro" id="IPR009003">
    <property type="entry name" value="Peptidase_S1_PA"/>
</dbReference>
<dbReference type="InterPro" id="IPR000436">
    <property type="entry name" value="Sushi_SCR_CCP_dom"/>
</dbReference>
<feature type="binding site" evidence="20">
    <location>
        <position position="133"/>
    </location>
    <ligand>
        <name>Ca(2+)</name>
        <dbReference type="ChEBI" id="CHEBI:29108"/>
        <label>2</label>
    </ligand>
</feature>
<dbReference type="InterPro" id="IPR024175">
    <property type="entry name" value="Pept_S1A_C1r/C1S/mannan-bd"/>
</dbReference>
<dbReference type="SUPFAM" id="SSF49854">
    <property type="entry name" value="Spermadhesin, CUB domain"/>
    <property type="match status" value="2"/>
</dbReference>
<feature type="domain" description="CUB" evidence="25">
    <location>
        <begin position="3"/>
        <end position="131"/>
    </location>
</feature>
<dbReference type="PROSITE" id="PS01186">
    <property type="entry name" value="EGF_2"/>
    <property type="match status" value="1"/>
</dbReference>
<dbReference type="SMART" id="SM00179">
    <property type="entry name" value="EGF_CA"/>
    <property type="match status" value="1"/>
</dbReference>
<feature type="disulfide bond" evidence="18">
    <location>
        <begin position="380"/>
        <end position="413"/>
    </location>
</feature>
<evidence type="ECO:0000256" key="21">
    <source>
        <dbReference type="PROSITE-ProRule" id="PRU00059"/>
    </source>
</evidence>
<reference evidence="29" key="2">
    <citation type="submission" date="2025-08" db="UniProtKB">
        <authorList>
            <consortium name="Ensembl"/>
        </authorList>
    </citation>
    <scope>IDENTIFICATION</scope>
</reference>
<evidence type="ECO:0000259" key="28">
    <source>
        <dbReference type="PROSITE" id="PS50923"/>
    </source>
</evidence>
<feature type="modified residue" description="Phosphoserine; by CK2" evidence="19">
    <location>
        <position position="187"/>
    </location>
</feature>
<dbReference type="InterPro" id="IPR001314">
    <property type="entry name" value="Peptidase_S1A"/>
</dbReference>
<keyword evidence="11" id="KW-0720">Serine protease</keyword>
<dbReference type="FunFam" id="2.40.10.10:FF:000054">
    <property type="entry name" value="Complement C1r subcomponent"/>
    <property type="match status" value="1"/>
</dbReference>
<dbReference type="FunFam" id="2.10.25.10:FF:000059">
    <property type="entry name" value="Mannan-binding lectin serine protease 1"/>
    <property type="match status" value="1"/>
</dbReference>
<dbReference type="PANTHER" id="PTHR24255">
    <property type="entry name" value="COMPLEMENT COMPONENT 1, S SUBCOMPONENT-RELATED"/>
    <property type="match status" value="1"/>
</dbReference>
<dbReference type="PROSITE" id="PS01187">
    <property type="entry name" value="EGF_CA"/>
    <property type="match status" value="1"/>
</dbReference>
<dbReference type="GO" id="GO:0045087">
    <property type="term" value="P:innate immune response"/>
    <property type="evidence" value="ECO:0007669"/>
    <property type="project" value="UniProtKB-KW"/>
</dbReference>
<evidence type="ECO:0000256" key="7">
    <source>
        <dbReference type="ARBA" id="ARBA00022723"/>
    </source>
</evidence>
<dbReference type="Gene3D" id="2.10.25.10">
    <property type="entry name" value="Laminin"/>
    <property type="match status" value="1"/>
</dbReference>
<dbReference type="Pfam" id="PF00084">
    <property type="entry name" value="Sushi"/>
    <property type="match status" value="1"/>
</dbReference>
<feature type="modified residue" description="(3R)-3-hydroxyasparagine" evidence="19">
    <location>
        <position position="148"/>
    </location>
</feature>
<feature type="disulfide bond" evidence="18">
    <location>
        <begin position="612"/>
        <end position="646"/>
    </location>
</feature>
<evidence type="ECO:0000256" key="23">
    <source>
        <dbReference type="PROSITE-ProRule" id="PRU00302"/>
    </source>
</evidence>
<keyword evidence="12" id="KW-0391">Immunity</keyword>
<keyword evidence="19" id="KW-0597">Phosphoprotein</keyword>
<evidence type="ECO:0000256" key="3">
    <source>
        <dbReference type="ARBA" id="ARBA00022536"/>
    </source>
</evidence>
<feature type="binding site" evidence="20">
    <location>
        <position position="152"/>
    </location>
    <ligand>
        <name>Ca(2+)</name>
        <dbReference type="ChEBI" id="CHEBI:29108"/>
        <label>2</label>
    </ligand>
</feature>
<evidence type="ECO:0000256" key="11">
    <source>
        <dbReference type="ARBA" id="ARBA00022825"/>
    </source>
</evidence>
<evidence type="ECO:0000256" key="8">
    <source>
        <dbReference type="ARBA" id="ARBA00022729"/>
    </source>
</evidence>
<dbReference type="Proteomes" id="UP000694580">
    <property type="component" value="Chromosome 5"/>
</dbReference>
<dbReference type="CDD" id="cd00033">
    <property type="entry name" value="CCP"/>
    <property type="match status" value="2"/>
</dbReference>
<dbReference type="SMART" id="SM00020">
    <property type="entry name" value="Tryp_SPc"/>
    <property type="match status" value="1"/>
</dbReference>
<feature type="domain" description="Sushi" evidence="28">
    <location>
        <begin position="349"/>
        <end position="415"/>
    </location>
</feature>
<feature type="disulfide bond" evidence="18">
    <location>
        <begin position="351"/>
        <end position="395"/>
    </location>
</feature>
<dbReference type="CDD" id="cd00190">
    <property type="entry name" value="Tryp_SPc"/>
    <property type="match status" value="1"/>
</dbReference>
<feature type="disulfide bond" evidence="18 22">
    <location>
        <begin position="136"/>
        <end position="146"/>
    </location>
</feature>
<dbReference type="SMART" id="SM00032">
    <property type="entry name" value="CCP"/>
    <property type="match status" value="2"/>
</dbReference>
<feature type="disulfide bond" evidence="18 21">
    <location>
        <begin position="174"/>
        <end position="201"/>
    </location>
</feature>
<keyword evidence="8 24" id="KW-0732">Signal</keyword>
<evidence type="ECO:0000256" key="16">
    <source>
        <dbReference type="ARBA" id="ARBA00023278"/>
    </source>
</evidence>
<dbReference type="InterPro" id="IPR001254">
    <property type="entry name" value="Trypsin_dom"/>
</dbReference>
<dbReference type="Pfam" id="PF00431">
    <property type="entry name" value="CUB"/>
    <property type="match status" value="2"/>
</dbReference>
<evidence type="ECO:0000256" key="14">
    <source>
        <dbReference type="ARBA" id="ARBA00023157"/>
    </source>
</evidence>
<keyword evidence="16 19" id="KW-0379">Hydroxylation</keyword>
<dbReference type="GO" id="GO:0006958">
    <property type="term" value="P:complement activation, classical pathway"/>
    <property type="evidence" value="ECO:0007669"/>
    <property type="project" value="UniProtKB-KW"/>
</dbReference>
<evidence type="ECO:0000256" key="19">
    <source>
        <dbReference type="PIRSR" id="PIRSR001155-3"/>
    </source>
</evidence>
<evidence type="ECO:0000256" key="20">
    <source>
        <dbReference type="PIRSR" id="PIRSR001155-4"/>
    </source>
</evidence>
<dbReference type="SUPFAM" id="SSF57196">
    <property type="entry name" value="EGF/Laminin"/>
    <property type="match status" value="1"/>
</dbReference>
<reference evidence="29 30" key="1">
    <citation type="submission" date="2020-06" db="EMBL/GenBank/DDBJ databases">
        <authorList>
            <consortium name="Wellcome Sanger Institute Data Sharing"/>
        </authorList>
    </citation>
    <scope>NUCLEOTIDE SEQUENCE [LARGE SCALE GENOMIC DNA]</scope>
</reference>
<dbReference type="Gene3D" id="2.10.70.10">
    <property type="entry name" value="Complement Module, domain 1"/>
    <property type="match status" value="2"/>
</dbReference>
<dbReference type="SMART" id="SM00042">
    <property type="entry name" value="CUB"/>
    <property type="match status" value="2"/>
</dbReference>
<evidence type="ECO:0000256" key="18">
    <source>
        <dbReference type="PIRSR" id="PIRSR001155-2"/>
    </source>
</evidence>
<evidence type="ECO:0000259" key="27">
    <source>
        <dbReference type="PROSITE" id="PS50240"/>
    </source>
</evidence>
<feature type="active site" description="Charge relay system" evidence="17">
    <location>
        <position position="518"/>
    </location>
</feature>
<feature type="active site" description="Charge relay system" evidence="17">
    <location>
        <position position="616"/>
    </location>
</feature>
<accession>A0AAY4A366</accession>
<dbReference type="Pfam" id="PF00089">
    <property type="entry name" value="Trypsin"/>
    <property type="match status" value="1"/>
</dbReference>
<feature type="binding site" evidence="20">
    <location>
        <position position="149"/>
    </location>
    <ligand>
        <name>Ca(2+)</name>
        <dbReference type="ChEBI" id="CHEBI:29108"/>
        <label>2</label>
    </ligand>
</feature>
<evidence type="ECO:0000256" key="5">
    <source>
        <dbReference type="ARBA" id="ARBA00022659"/>
    </source>
</evidence>
<dbReference type="Ensembl" id="ENSDCDT00010003875.1">
    <property type="protein sequence ID" value="ENSDCDP00010003728.1"/>
    <property type="gene ID" value="ENSDCDG00010001704.1"/>
</dbReference>
<evidence type="ECO:0000313" key="29">
    <source>
        <dbReference type="Ensembl" id="ENSDCDP00010003728.1"/>
    </source>
</evidence>
<feature type="binding site" evidence="20">
    <location>
        <position position="233"/>
    </location>
    <ligand>
        <name>Ca(2+)</name>
        <dbReference type="ChEBI" id="CHEBI:29108"/>
        <label>3</label>
    </ligand>
</feature>
<dbReference type="PANTHER" id="PTHR24255:SF29">
    <property type="entry name" value="COMPLEMENT COMPONENT 1, S SUBCOMPONENT"/>
    <property type="match status" value="1"/>
</dbReference>
<evidence type="ECO:0000256" key="10">
    <source>
        <dbReference type="ARBA" id="ARBA00022801"/>
    </source>
</evidence>
<keyword evidence="3 22" id="KW-0245">EGF-like domain</keyword>
<evidence type="ECO:0000256" key="12">
    <source>
        <dbReference type="ARBA" id="ARBA00022859"/>
    </source>
</evidence>
<dbReference type="GeneTree" id="ENSGT00940000157473"/>
<keyword evidence="5 23" id="KW-0768">Sushi</keyword>
<evidence type="ECO:0000256" key="17">
    <source>
        <dbReference type="PIRSR" id="PIRSR001155-1"/>
    </source>
</evidence>
<dbReference type="InterPro" id="IPR035914">
    <property type="entry name" value="Sperma_CUB_dom_sf"/>
</dbReference>
<keyword evidence="10" id="KW-0378">Hydrolase</keyword>
<keyword evidence="6" id="KW-0645">Protease</keyword>
<dbReference type="PROSITE" id="PS01180">
    <property type="entry name" value="CUB"/>
    <property type="match status" value="2"/>
</dbReference>
<dbReference type="FunFam" id="2.60.120.290:FF:000101">
    <property type="entry name" value="Complement component 1, s subcomponent"/>
    <property type="match status" value="1"/>
</dbReference>
<feature type="binding site" evidence="20">
    <location>
        <position position="116"/>
    </location>
    <ligand>
        <name>Ca(2+)</name>
        <dbReference type="ChEBI" id="CHEBI:29108"/>
        <label>1</label>
    </ligand>
</feature>
<dbReference type="SUPFAM" id="SSF57535">
    <property type="entry name" value="Complement control module/SCR domain"/>
    <property type="match status" value="2"/>
</dbReference>
<dbReference type="Gene3D" id="2.60.120.290">
    <property type="entry name" value="Spermadhesin, CUB domain"/>
    <property type="match status" value="2"/>
</dbReference>
<feature type="disulfide bond" evidence="18">
    <location>
        <begin position="157"/>
        <end position="170"/>
    </location>
</feature>
<keyword evidence="13" id="KW-0180">Complement pathway</keyword>
<feature type="binding site" evidence="20">
    <location>
        <position position="60"/>
    </location>
    <ligand>
        <name>Ca(2+)</name>
        <dbReference type="ChEBI" id="CHEBI:29108"/>
        <label>1</label>
    </ligand>
</feature>
<dbReference type="InterPro" id="IPR035976">
    <property type="entry name" value="Sushi/SCR/CCP_sf"/>
</dbReference>
<feature type="domain" description="CUB" evidence="25">
    <location>
        <begin position="174"/>
        <end position="285"/>
    </location>
</feature>
<dbReference type="FunFam" id="2.10.70.10:FF:000016">
    <property type="entry name" value="Mannan-binding lectin serine protease 1"/>
    <property type="match status" value="1"/>
</dbReference>
<dbReference type="InterPro" id="IPR001881">
    <property type="entry name" value="EGF-like_Ca-bd_dom"/>
</dbReference>
<dbReference type="GO" id="GO:0031638">
    <property type="term" value="P:zymogen activation"/>
    <property type="evidence" value="ECO:0007669"/>
    <property type="project" value="TreeGrafter"/>
</dbReference>
<feature type="binding site" evidence="20">
    <location>
        <position position="270"/>
    </location>
    <ligand>
        <name>Ca(2+)</name>
        <dbReference type="ChEBI" id="CHEBI:29108"/>
        <label>3</label>
    </ligand>
</feature>
<reference evidence="29" key="3">
    <citation type="submission" date="2025-09" db="UniProtKB">
        <authorList>
            <consortium name="Ensembl"/>
        </authorList>
    </citation>
    <scope>IDENTIFICATION</scope>
</reference>
<evidence type="ECO:0000256" key="4">
    <source>
        <dbReference type="ARBA" id="ARBA00022588"/>
    </source>
</evidence>
<evidence type="ECO:0000256" key="9">
    <source>
        <dbReference type="ARBA" id="ARBA00022737"/>
    </source>
</evidence>
<organism evidence="29 30">
    <name type="scientific">Denticeps clupeoides</name>
    <name type="common">denticle herring</name>
    <dbReference type="NCBI Taxonomy" id="299321"/>
    <lineage>
        <taxon>Eukaryota</taxon>
        <taxon>Metazoa</taxon>
        <taxon>Chordata</taxon>
        <taxon>Craniata</taxon>
        <taxon>Vertebrata</taxon>
        <taxon>Euteleostomi</taxon>
        <taxon>Actinopterygii</taxon>
        <taxon>Neopterygii</taxon>
        <taxon>Teleostei</taxon>
        <taxon>Clupei</taxon>
        <taxon>Clupeiformes</taxon>
        <taxon>Denticipitoidei</taxon>
        <taxon>Denticipitidae</taxon>
        <taxon>Denticeps</taxon>
    </lineage>
</organism>
<sequence>MLCLSFFVAILPVAISSPLAGWVESPGYPHGYDPHSKKEWERCAPSGHSISLTLTHLDIEDSYGCEDDALKIFSGRNLLHNLCGKMTFEMLSSFVNPSLISSPGGCLSLTFNADYSNVERHTGFRAFYSTHDVNECDLGTLCSHFCNNYIGGYLCSCPPGYFLNHDNHTCNVSCTEDRSGSLRGLVSAPGHPDPYPEDARCSYSLLVDAGLQLVLEFIGNFDVQAESNGECIDSVTVKTPSKTFGPFCGDERPGSFNTHSNKAVVLFSTDDTGLNAGFTLVYKVRRMSCPNVVTPNSILTPTVPLYEYEDSVTVTCDTGLFVEHKYEQSFQSKCQINGVWSPVYKCQPVDCGHPDVDDPELSVVNPTQNTLYKSKIRWTCKSEYYKLEGDDVFTCDANGTWTSESGSSEMPKCVPVCGLTEKQVSSSGRIIGGKEANAGEIPWQLLIKSPRGGASLINDLWAITAAHVVEKQNAFVLYGGMVDGQDSNAEVMQSGEIFIHPGYQQGLDESERVSFDNDIALIKLSARVKLGPNVIPVCLPEEGEGTPLNDKMATVSGFGQWEKGKKSQKLRYEAVQEYTEEHCMNTPRTRANKQIVFSKNMFCAGQPGVDSCKGDSGGPVVQPILGSGKADDPYRLKGVVSWGPDCKDRAYKGYYTKVQNYLDWIRNTIKDN</sequence>
<dbReference type="Pfam" id="PF07645">
    <property type="entry name" value="EGF_CA"/>
    <property type="match status" value="1"/>
</dbReference>